<dbReference type="InterPro" id="IPR029058">
    <property type="entry name" value="AB_hydrolase_fold"/>
</dbReference>
<dbReference type="InterPro" id="IPR001031">
    <property type="entry name" value="Thioesterase"/>
</dbReference>
<keyword evidence="2" id="KW-0378">Hydrolase</keyword>
<dbReference type="Proteomes" id="UP001283341">
    <property type="component" value="Unassembled WGS sequence"/>
</dbReference>
<dbReference type="EMBL" id="JAUEDM010000002">
    <property type="protein sequence ID" value="KAK3326231.1"/>
    <property type="molecule type" value="Genomic_DNA"/>
</dbReference>
<accession>A0AAE0IJE5</accession>
<evidence type="ECO:0000259" key="1">
    <source>
        <dbReference type="Pfam" id="PF00975"/>
    </source>
</evidence>
<proteinExistence type="predicted"/>
<keyword evidence="3" id="KW-1185">Reference proteome</keyword>
<dbReference type="Pfam" id="PF00975">
    <property type="entry name" value="Thioesterase"/>
    <property type="match status" value="1"/>
</dbReference>
<evidence type="ECO:0000313" key="2">
    <source>
        <dbReference type="EMBL" id="KAK3326231.1"/>
    </source>
</evidence>
<dbReference type="Gene3D" id="3.40.50.1820">
    <property type="entry name" value="alpha/beta hydrolase"/>
    <property type="match status" value="1"/>
</dbReference>
<protein>
    <submittedName>
        <fullName evidence="2">Alpha/Beta hydrolase protein</fullName>
    </submittedName>
</protein>
<name>A0AAE0IJE5_9PEZI</name>
<organism evidence="2 3">
    <name type="scientific">Apodospora peruviana</name>
    <dbReference type="NCBI Taxonomy" id="516989"/>
    <lineage>
        <taxon>Eukaryota</taxon>
        <taxon>Fungi</taxon>
        <taxon>Dikarya</taxon>
        <taxon>Ascomycota</taxon>
        <taxon>Pezizomycotina</taxon>
        <taxon>Sordariomycetes</taxon>
        <taxon>Sordariomycetidae</taxon>
        <taxon>Sordariales</taxon>
        <taxon>Lasiosphaeriaceae</taxon>
        <taxon>Apodospora</taxon>
    </lineage>
</organism>
<gene>
    <name evidence="2" type="ORF">B0H66DRAFT_550442</name>
</gene>
<dbReference type="GO" id="GO:0016787">
    <property type="term" value="F:hydrolase activity"/>
    <property type="evidence" value="ECO:0007669"/>
    <property type="project" value="UniProtKB-KW"/>
</dbReference>
<dbReference type="AlphaFoldDB" id="A0AAE0IJE5"/>
<feature type="domain" description="Thioesterase" evidence="1">
    <location>
        <begin position="22"/>
        <end position="127"/>
    </location>
</feature>
<dbReference type="SUPFAM" id="SSF53474">
    <property type="entry name" value="alpha/beta-Hydrolases"/>
    <property type="match status" value="1"/>
</dbReference>
<comment type="caution">
    <text evidence="2">The sequence shown here is derived from an EMBL/GenBank/DDBJ whole genome shotgun (WGS) entry which is preliminary data.</text>
</comment>
<evidence type="ECO:0000313" key="3">
    <source>
        <dbReference type="Proteomes" id="UP001283341"/>
    </source>
</evidence>
<reference evidence="2" key="1">
    <citation type="journal article" date="2023" name="Mol. Phylogenet. Evol.">
        <title>Genome-scale phylogeny and comparative genomics of the fungal order Sordariales.</title>
        <authorList>
            <person name="Hensen N."/>
            <person name="Bonometti L."/>
            <person name="Westerberg I."/>
            <person name="Brannstrom I.O."/>
            <person name="Guillou S."/>
            <person name="Cros-Aarteil S."/>
            <person name="Calhoun S."/>
            <person name="Haridas S."/>
            <person name="Kuo A."/>
            <person name="Mondo S."/>
            <person name="Pangilinan J."/>
            <person name="Riley R."/>
            <person name="LaButti K."/>
            <person name="Andreopoulos B."/>
            <person name="Lipzen A."/>
            <person name="Chen C."/>
            <person name="Yan M."/>
            <person name="Daum C."/>
            <person name="Ng V."/>
            <person name="Clum A."/>
            <person name="Steindorff A."/>
            <person name="Ohm R.A."/>
            <person name="Martin F."/>
            <person name="Silar P."/>
            <person name="Natvig D.O."/>
            <person name="Lalanne C."/>
            <person name="Gautier V."/>
            <person name="Ament-Velasquez S.L."/>
            <person name="Kruys A."/>
            <person name="Hutchinson M.I."/>
            <person name="Powell A.J."/>
            <person name="Barry K."/>
            <person name="Miller A.N."/>
            <person name="Grigoriev I.V."/>
            <person name="Debuchy R."/>
            <person name="Gladieux P."/>
            <person name="Hiltunen Thoren M."/>
            <person name="Johannesson H."/>
        </authorList>
    </citation>
    <scope>NUCLEOTIDE SEQUENCE</scope>
    <source>
        <strain evidence="2">CBS 118394</strain>
    </source>
</reference>
<reference evidence="2" key="2">
    <citation type="submission" date="2023-06" db="EMBL/GenBank/DDBJ databases">
        <authorList>
            <consortium name="Lawrence Berkeley National Laboratory"/>
            <person name="Haridas S."/>
            <person name="Hensen N."/>
            <person name="Bonometti L."/>
            <person name="Westerberg I."/>
            <person name="Brannstrom I.O."/>
            <person name="Guillou S."/>
            <person name="Cros-Aarteil S."/>
            <person name="Calhoun S."/>
            <person name="Kuo A."/>
            <person name="Mondo S."/>
            <person name="Pangilinan J."/>
            <person name="Riley R."/>
            <person name="Labutti K."/>
            <person name="Andreopoulos B."/>
            <person name="Lipzen A."/>
            <person name="Chen C."/>
            <person name="Yanf M."/>
            <person name="Daum C."/>
            <person name="Ng V."/>
            <person name="Clum A."/>
            <person name="Steindorff A."/>
            <person name="Ohm R."/>
            <person name="Martin F."/>
            <person name="Silar P."/>
            <person name="Natvig D."/>
            <person name="Lalanne C."/>
            <person name="Gautier V."/>
            <person name="Ament-Velasquez S.L."/>
            <person name="Kruys A."/>
            <person name="Hutchinson M.I."/>
            <person name="Powell A.J."/>
            <person name="Barry K."/>
            <person name="Miller A.N."/>
            <person name="Grigoriev I.V."/>
            <person name="Debuchy R."/>
            <person name="Gladieux P."/>
            <person name="Thoren M.H."/>
            <person name="Johannesson H."/>
        </authorList>
    </citation>
    <scope>NUCLEOTIDE SEQUENCE</scope>
    <source>
        <strain evidence="2">CBS 118394</strain>
    </source>
</reference>
<sequence length="276" mass="30677">MFDTNPNLIQDANDQLWARPTPLVLIHDGGGTIFSYYCLGDLGRPVFGIFNPHYGTDQVWEGGLPEMARHYVGLIKETIPQGDILIGGWSLGGLISLEVARLLAEDDALNVLGIVMIDSIYPKHVDGSVAARIVQHAIAWNDNTKQETRDAVNRCFTEAGTMVRQWTLPTWGDEDVSEKNEPVEAAAKDLRPPPVILLRAQEVVPVGEEGVSKVDISRSDRLLGWGHYRKDLIVQVVDIPGHHFSIFQTEWRLDIITEKLQKACRDLERIAAGPAN</sequence>